<accession>A0A3N4JQX5</accession>
<dbReference type="STRING" id="1336337.A0A3N4JQX5"/>
<dbReference type="OrthoDB" id="2130169at2759"/>
<evidence type="ECO:0000313" key="1">
    <source>
        <dbReference type="EMBL" id="RPB00683.1"/>
    </source>
</evidence>
<keyword evidence="2" id="KW-1185">Reference proteome</keyword>
<dbReference type="EMBL" id="ML120378">
    <property type="protein sequence ID" value="RPB00683.1"/>
    <property type="molecule type" value="Genomic_DNA"/>
</dbReference>
<dbReference type="InterPro" id="IPR036291">
    <property type="entry name" value="NAD(P)-bd_dom_sf"/>
</dbReference>
<evidence type="ECO:0000313" key="2">
    <source>
        <dbReference type="Proteomes" id="UP000276215"/>
    </source>
</evidence>
<dbReference type="PANTHER" id="PTHR48079:SF6">
    <property type="entry name" value="NAD(P)-BINDING DOMAIN-CONTAINING PROTEIN-RELATED"/>
    <property type="match status" value="1"/>
</dbReference>
<proteinExistence type="predicted"/>
<dbReference type="Proteomes" id="UP000276215">
    <property type="component" value="Unassembled WGS sequence"/>
</dbReference>
<dbReference type="GO" id="GO:0004029">
    <property type="term" value="F:aldehyde dehydrogenase (NAD+) activity"/>
    <property type="evidence" value="ECO:0007669"/>
    <property type="project" value="TreeGrafter"/>
</dbReference>
<dbReference type="Gene3D" id="3.40.50.720">
    <property type="entry name" value="NAD(P)-binding Rossmann-like Domain"/>
    <property type="match status" value="1"/>
</dbReference>
<evidence type="ECO:0008006" key="3">
    <source>
        <dbReference type="Google" id="ProtNLM"/>
    </source>
</evidence>
<name>A0A3N4JQX5_9PEZI</name>
<dbReference type="GO" id="GO:0005737">
    <property type="term" value="C:cytoplasm"/>
    <property type="evidence" value="ECO:0007669"/>
    <property type="project" value="TreeGrafter"/>
</dbReference>
<dbReference type="AlphaFoldDB" id="A0A3N4JQX5"/>
<reference evidence="1 2" key="1">
    <citation type="journal article" date="2018" name="Nat. Ecol. Evol.">
        <title>Pezizomycetes genomes reveal the molecular basis of ectomycorrhizal truffle lifestyle.</title>
        <authorList>
            <person name="Murat C."/>
            <person name="Payen T."/>
            <person name="Noel B."/>
            <person name="Kuo A."/>
            <person name="Morin E."/>
            <person name="Chen J."/>
            <person name="Kohler A."/>
            <person name="Krizsan K."/>
            <person name="Balestrini R."/>
            <person name="Da Silva C."/>
            <person name="Montanini B."/>
            <person name="Hainaut M."/>
            <person name="Levati E."/>
            <person name="Barry K.W."/>
            <person name="Belfiori B."/>
            <person name="Cichocki N."/>
            <person name="Clum A."/>
            <person name="Dockter R.B."/>
            <person name="Fauchery L."/>
            <person name="Guy J."/>
            <person name="Iotti M."/>
            <person name="Le Tacon F."/>
            <person name="Lindquist E.A."/>
            <person name="Lipzen A."/>
            <person name="Malagnac F."/>
            <person name="Mello A."/>
            <person name="Molinier V."/>
            <person name="Miyauchi S."/>
            <person name="Poulain J."/>
            <person name="Riccioni C."/>
            <person name="Rubini A."/>
            <person name="Sitrit Y."/>
            <person name="Splivallo R."/>
            <person name="Traeger S."/>
            <person name="Wang M."/>
            <person name="Zifcakova L."/>
            <person name="Wipf D."/>
            <person name="Zambonelli A."/>
            <person name="Paolocci F."/>
            <person name="Nowrousian M."/>
            <person name="Ottonello S."/>
            <person name="Baldrian P."/>
            <person name="Spatafora J.W."/>
            <person name="Henrissat B."/>
            <person name="Nagy L.G."/>
            <person name="Aury J.M."/>
            <person name="Wincker P."/>
            <person name="Grigoriev I.V."/>
            <person name="Bonfante P."/>
            <person name="Martin F.M."/>
        </authorList>
    </citation>
    <scope>NUCLEOTIDE SEQUENCE [LARGE SCALE GENOMIC DNA]</scope>
    <source>
        <strain evidence="1 2">120613-1</strain>
    </source>
</reference>
<sequence>HPTYVITALAPSETGAAVLRKKYPSIRTVLGDLDAITLLETESENADVVIHTKDCDHVAAAKALVAGMSRRPQGGLLLHTSGVAIIADEPNEGDCLNPRVWDDVADEKESFPDTHWHRPADKVMILESPEKVRTAVICPPTVFGRGRGVKKTGMGAEALHSGFKKAGAFQIGSGAPR</sequence>
<dbReference type="SUPFAM" id="SSF51735">
    <property type="entry name" value="NAD(P)-binding Rossmann-fold domains"/>
    <property type="match status" value="1"/>
</dbReference>
<feature type="non-terminal residue" evidence="1">
    <location>
        <position position="1"/>
    </location>
</feature>
<dbReference type="InterPro" id="IPR051783">
    <property type="entry name" value="NAD(P)-dependent_oxidoreduct"/>
</dbReference>
<protein>
    <recommendedName>
        <fullName evidence="3">NAD(P)-binding protein</fullName>
    </recommendedName>
</protein>
<gene>
    <name evidence="1" type="ORF">L873DRAFT_1679176</name>
</gene>
<dbReference type="PANTHER" id="PTHR48079">
    <property type="entry name" value="PROTEIN YEEZ"/>
    <property type="match status" value="1"/>
</dbReference>
<organism evidence="1 2">
    <name type="scientific">Choiromyces venosus 120613-1</name>
    <dbReference type="NCBI Taxonomy" id="1336337"/>
    <lineage>
        <taxon>Eukaryota</taxon>
        <taxon>Fungi</taxon>
        <taxon>Dikarya</taxon>
        <taxon>Ascomycota</taxon>
        <taxon>Pezizomycotina</taxon>
        <taxon>Pezizomycetes</taxon>
        <taxon>Pezizales</taxon>
        <taxon>Tuberaceae</taxon>
        <taxon>Choiromyces</taxon>
    </lineage>
</organism>